<dbReference type="AlphaFoldDB" id="X1HPV2"/>
<dbReference type="Pfam" id="PF10988">
    <property type="entry name" value="DUF2807"/>
    <property type="match status" value="1"/>
</dbReference>
<reference evidence="2" key="1">
    <citation type="journal article" date="2014" name="Front. Microbiol.">
        <title>High frequency of phylogenetically diverse reductive dehalogenase-homologous genes in deep subseafloor sedimentary metagenomes.</title>
        <authorList>
            <person name="Kawai M."/>
            <person name="Futagami T."/>
            <person name="Toyoda A."/>
            <person name="Takaki Y."/>
            <person name="Nishi S."/>
            <person name="Hori S."/>
            <person name="Arai W."/>
            <person name="Tsubouchi T."/>
            <person name="Morono Y."/>
            <person name="Uchiyama I."/>
            <person name="Ito T."/>
            <person name="Fujiyama A."/>
            <person name="Inagaki F."/>
            <person name="Takami H."/>
        </authorList>
    </citation>
    <scope>NUCLEOTIDE SEQUENCE</scope>
    <source>
        <strain evidence="2">Expedition CK06-06</strain>
    </source>
</reference>
<dbReference type="InterPro" id="IPR021255">
    <property type="entry name" value="DUF2807"/>
</dbReference>
<sequence length="233" mass="24054">MVRGSGNLDTQEFNFSDFTRVEVGSAFEVKVVQSDSYSVSVTADDNLSDYILVSKQGTTLKIRLKAAQYVDTTTRAEITMPQLRGLDLSGATRGTVSGFSSTENVDIELSGASSLDMVEMSAGDVQFDISGASKVTGDITADDAKFDVSGASTVQLEGSAGDVIIEASGASRVELAGFTVNNADVKLGGASTGTVNLDGRLDADLSGASKLSYIGEPTMGTINTSGGSTLSKK</sequence>
<accession>X1HPV2</accession>
<organism evidence="2">
    <name type="scientific">marine sediment metagenome</name>
    <dbReference type="NCBI Taxonomy" id="412755"/>
    <lineage>
        <taxon>unclassified sequences</taxon>
        <taxon>metagenomes</taxon>
        <taxon>ecological metagenomes</taxon>
    </lineage>
</organism>
<evidence type="ECO:0000313" key="2">
    <source>
        <dbReference type="EMBL" id="GAH59070.1"/>
    </source>
</evidence>
<protein>
    <recommendedName>
        <fullName evidence="1">Putative auto-transporter adhesin head GIN domain-containing protein</fullName>
    </recommendedName>
</protein>
<evidence type="ECO:0000259" key="1">
    <source>
        <dbReference type="Pfam" id="PF10988"/>
    </source>
</evidence>
<dbReference type="Gene3D" id="2.160.20.120">
    <property type="match status" value="1"/>
</dbReference>
<name>X1HPV2_9ZZZZ</name>
<dbReference type="EMBL" id="BARU01019974">
    <property type="protein sequence ID" value="GAH59070.1"/>
    <property type="molecule type" value="Genomic_DNA"/>
</dbReference>
<gene>
    <name evidence="2" type="ORF">S03H2_32857</name>
</gene>
<proteinExistence type="predicted"/>
<comment type="caution">
    <text evidence="2">The sequence shown here is derived from an EMBL/GenBank/DDBJ whole genome shotgun (WGS) entry which is preliminary data.</text>
</comment>
<feature type="domain" description="Putative auto-transporter adhesin head GIN" evidence="1">
    <location>
        <begin position="17"/>
        <end position="217"/>
    </location>
</feature>